<evidence type="ECO:0000256" key="7">
    <source>
        <dbReference type="ARBA" id="ARBA00022777"/>
    </source>
</evidence>
<dbReference type="AlphaFoldDB" id="A0A1W6CXX8"/>
<evidence type="ECO:0000313" key="16">
    <source>
        <dbReference type="Proteomes" id="UP000193017"/>
    </source>
</evidence>
<dbReference type="PRINTS" id="PR00344">
    <property type="entry name" value="BCTRLSENSOR"/>
</dbReference>
<evidence type="ECO:0000256" key="12">
    <source>
        <dbReference type="SAM" id="Phobius"/>
    </source>
</evidence>
<dbReference type="PANTHER" id="PTHR45436">
    <property type="entry name" value="SENSOR HISTIDINE KINASE YKOH"/>
    <property type="match status" value="1"/>
</dbReference>
<keyword evidence="16" id="KW-1185">Reference proteome</keyword>
<sequence>MKRLSSYLFRVAGLSVLVAVGAMFAVVMAGDWWNYHRFEAGLPPALLAEYRGDGPISVAMANALNDFYTSWQVRAVMPVAILLGTLAGGLVGMIHSRRLMRPLDAVAGALEALSAGNTASRAAARPSGVAEIDGFQRNFNAMADEIARAERELRETNAAIAHELRTPLTVLIGRLNGMADGIFPLDPEGVRALLIQTTQLHRIIDDLSLLTLADAGRFTLNREPLDLADLVRDTCLDEGVETDLRPAMTQADPVRLRQILYALLDNARRYGGAGIRVETATEDGAAILRVMDRGPGLAQAQARRVFDRFWRAEDSRGKHSGGSGLGLAVVRSLANAHGGDVSYAAREGGGAVFALELPGSAAGRRDRGA</sequence>
<comment type="catalytic activity">
    <reaction evidence="1">
        <text>ATP + protein L-histidine = ADP + protein N-phospho-L-histidine.</text>
        <dbReference type="EC" id="2.7.13.3"/>
    </reaction>
</comment>
<evidence type="ECO:0000256" key="8">
    <source>
        <dbReference type="ARBA" id="ARBA00022989"/>
    </source>
</evidence>
<evidence type="ECO:0000256" key="1">
    <source>
        <dbReference type="ARBA" id="ARBA00000085"/>
    </source>
</evidence>
<feature type="coiled-coil region" evidence="11">
    <location>
        <begin position="132"/>
        <end position="166"/>
    </location>
</feature>
<dbReference type="OrthoDB" id="9813151at2"/>
<dbReference type="PROSITE" id="PS50885">
    <property type="entry name" value="HAMP"/>
    <property type="match status" value="1"/>
</dbReference>
<dbReference type="SMART" id="SM00387">
    <property type="entry name" value="HATPase_c"/>
    <property type="match status" value="1"/>
</dbReference>
<dbReference type="EC" id="2.7.13.3" evidence="3"/>
<dbReference type="Gene3D" id="3.30.565.10">
    <property type="entry name" value="Histidine kinase-like ATPase, C-terminal domain"/>
    <property type="match status" value="1"/>
</dbReference>
<dbReference type="SUPFAM" id="SSF47384">
    <property type="entry name" value="Homodimeric domain of signal transducing histidine kinase"/>
    <property type="match status" value="1"/>
</dbReference>
<dbReference type="InterPro" id="IPR004358">
    <property type="entry name" value="Sig_transdc_His_kin-like_C"/>
</dbReference>
<keyword evidence="9" id="KW-0902">Two-component regulatory system</keyword>
<keyword evidence="8 12" id="KW-1133">Transmembrane helix</keyword>
<dbReference type="SMART" id="SM00388">
    <property type="entry name" value="HisKA"/>
    <property type="match status" value="1"/>
</dbReference>
<evidence type="ECO:0000256" key="10">
    <source>
        <dbReference type="ARBA" id="ARBA00023136"/>
    </source>
</evidence>
<dbReference type="InterPro" id="IPR003660">
    <property type="entry name" value="HAMP_dom"/>
</dbReference>
<proteinExistence type="predicted"/>
<dbReference type="Proteomes" id="UP000193017">
    <property type="component" value="Chromosome"/>
</dbReference>
<dbReference type="Gene3D" id="6.10.340.10">
    <property type="match status" value="1"/>
</dbReference>
<dbReference type="InterPro" id="IPR036097">
    <property type="entry name" value="HisK_dim/P_sf"/>
</dbReference>
<dbReference type="STRING" id="1945662.B0A89_08855"/>
<keyword evidence="4" id="KW-0597">Phosphoprotein</keyword>
<protein>
    <recommendedName>
        <fullName evidence="3">histidine kinase</fullName>
        <ecNumber evidence="3">2.7.13.3</ecNumber>
    </recommendedName>
</protein>
<dbReference type="InterPro" id="IPR005467">
    <property type="entry name" value="His_kinase_dom"/>
</dbReference>
<evidence type="ECO:0000256" key="11">
    <source>
        <dbReference type="SAM" id="Coils"/>
    </source>
</evidence>
<keyword evidence="5" id="KW-0808">Transferase</keyword>
<reference evidence="15 16" key="1">
    <citation type="submission" date="2017-03" db="EMBL/GenBank/DDBJ databases">
        <title>Genome sequence of Paracoccus contaminans isolated from a water microcosm.</title>
        <authorList>
            <person name="Aurass P."/>
            <person name="Karste S."/>
            <person name="Trost E."/>
            <person name="Glaeser S.P."/>
            <person name="Kaempfer P."/>
            <person name="Flieger A."/>
        </authorList>
    </citation>
    <scope>NUCLEOTIDE SEQUENCE [LARGE SCALE GENOMIC DNA]</scope>
    <source>
        <strain evidence="16">RKI 16-01929T\LMG 29738T\CCM 8701T\CIP 111112T</strain>
    </source>
</reference>
<dbReference type="InterPro" id="IPR003661">
    <property type="entry name" value="HisK_dim/P_dom"/>
</dbReference>
<dbReference type="Pfam" id="PF02518">
    <property type="entry name" value="HATPase_c"/>
    <property type="match status" value="1"/>
</dbReference>
<organism evidence="15 16">
    <name type="scientific">Paracoccus contaminans</name>
    <dbReference type="NCBI Taxonomy" id="1945662"/>
    <lineage>
        <taxon>Bacteria</taxon>
        <taxon>Pseudomonadati</taxon>
        <taxon>Pseudomonadota</taxon>
        <taxon>Alphaproteobacteria</taxon>
        <taxon>Rhodobacterales</taxon>
        <taxon>Paracoccaceae</taxon>
        <taxon>Paracoccus</taxon>
    </lineage>
</organism>
<keyword evidence="6 12" id="KW-0812">Transmembrane</keyword>
<evidence type="ECO:0000256" key="3">
    <source>
        <dbReference type="ARBA" id="ARBA00012438"/>
    </source>
</evidence>
<feature type="domain" description="Histidine kinase" evidence="13">
    <location>
        <begin position="159"/>
        <end position="361"/>
    </location>
</feature>
<dbReference type="CDD" id="cd00075">
    <property type="entry name" value="HATPase"/>
    <property type="match status" value="1"/>
</dbReference>
<evidence type="ECO:0000313" key="15">
    <source>
        <dbReference type="EMBL" id="ARJ69714.1"/>
    </source>
</evidence>
<gene>
    <name evidence="15" type="ORF">B0A89_08855</name>
</gene>
<dbReference type="SUPFAM" id="SSF55874">
    <property type="entry name" value="ATPase domain of HSP90 chaperone/DNA topoisomerase II/histidine kinase"/>
    <property type="match status" value="1"/>
</dbReference>
<feature type="domain" description="HAMP" evidence="14">
    <location>
        <begin position="97"/>
        <end position="151"/>
    </location>
</feature>
<keyword evidence="7" id="KW-0418">Kinase</keyword>
<dbReference type="CDD" id="cd00082">
    <property type="entry name" value="HisKA"/>
    <property type="match status" value="1"/>
</dbReference>
<evidence type="ECO:0000256" key="2">
    <source>
        <dbReference type="ARBA" id="ARBA00004370"/>
    </source>
</evidence>
<dbReference type="SMART" id="SM00304">
    <property type="entry name" value="HAMP"/>
    <property type="match status" value="1"/>
</dbReference>
<dbReference type="PANTHER" id="PTHR45436:SF5">
    <property type="entry name" value="SENSOR HISTIDINE KINASE TRCS"/>
    <property type="match status" value="1"/>
</dbReference>
<keyword evidence="10 12" id="KW-0472">Membrane</keyword>
<dbReference type="Gene3D" id="1.10.287.130">
    <property type="match status" value="1"/>
</dbReference>
<dbReference type="GO" id="GO:0000155">
    <property type="term" value="F:phosphorelay sensor kinase activity"/>
    <property type="evidence" value="ECO:0007669"/>
    <property type="project" value="InterPro"/>
</dbReference>
<evidence type="ECO:0000256" key="4">
    <source>
        <dbReference type="ARBA" id="ARBA00022553"/>
    </source>
</evidence>
<dbReference type="InterPro" id="IPR050428">
    <property type="entry name" value="TCS_sensor_his_kinase"/>
</dbReference>
<keyword evidence="11" id="KW-0175">Coiled coil</keyword>
<dbReference type="RefSeq" id="WP_085377830.1">
    <property type="nucleotide sequence ID" value="NZ_CP020612.1"/>
</dbReference>
<evidence type="ECO:0000256" key="5">
    <source>
        <dbReference type="ARBA" id="ARBA00022679"/>
    </source>
</evidence>
<evidence type="ECO:0000256" key="9">
    <source>
        <dbReference type="ARBA" id="ARBA00023012"/>
    </source>
</evidence>
<evidence type="ECO:0000259" key="14">
    <source>
        <dbReference type="PROSITE" id="PS50885"/>
    </source>
</evidence>
<evidence type="ECO:0000259" key="13">
    <source>
        <dbReference type="PROSITE" id="PS50109"/>
    </source>
</evidence>
<dbReference type="Pfam" id="PF00512">
    <property type="entry name" value="HisKA"/>
    <property type="match status" value="1"/>
</dbReference>
<dbReference type="GO" id="GO:0005886">
    <property type="term" value="C:plasma membrane"/>
    <property type="evidence" value="ECO:0007669"/>
    <property type="project" value="TreeGrafter"/>
</dbReference>
<feature type="transmembrane region" description="Helical" evidence="12">
    <location>
        <begin position="75"/>
        <end position="94"/>
    </location>
</feature>
<dbReference type="InterPro" id="IPR003594">
    <property type="entry name" value="HATPase_dom"/>
</dbReference>
<dbReference type="EMBL" id="CP020612">
    <property type="protein sequence ID" value="ARJ69714.1"/>
    <property type="molecule type" value="Genomic_DNA"/>
</dbReference>
<feature type="transmembrane region" description="Helical" evidence="12">
    <location>
        <begin position="7"/>
        <end position="29"/>
    </location>
</feature>
<evidence type="ECO:0000256" key="6">
    <source>
        <dbReference type="ARBA" id="ARBA00022692"/>
    </source>
</evidence>
<dbReference type="PROSITE" id="PS50109">
    <property type="entry name" value="HIS_KIN"/>
    <property type="match status" value="1"/>
</dbReference>
<dbReference type="InterPro" id="IPR036890">
    <property type="entry name" value="HATPase_C_sf"/>
</dbReference>
<name>A0A1W6CXX8_9RHOB</name>
<dbReference type="KEGG" id="pcon:B0A89_08855"/>
<accession>A0A1W6CXX8</accession>
<comment type="subcellular location">
    <subcellularLocation>
        <location evidence="2">Membrane</location>
    </subcellularLocation>
</comment>